<evidence type="ECO:0000313" key="2">
    <source>
        <dbReference type="EMBL" id="QJI02589.1"/>
    </source>
</evidence>
<reference evidence="1" key="1">
    <citation type="submission" date="2020-03" db="EMBL/GenBank/DDBJ databases">
        <title>The deep terrestrial virosphere.</title>
        <authorList>
            <person name="Holmfeldt K."/>
            <person name="Nilsson E."/>
            <person name="Simone D."/>
            <person name="Lopez-Fernandez M."/>
            <person name="Wu X."/>
            <person name="de Brujin I."/>
            <person name="Lundin D."/>
            <person name="Andersson A."/>
            <person name="Bertilsson S."/>
            <person name="Dopson M."/>
        </authorList>
    </citation>
    <scope>NUCLEOTIDE SEQUENCE</scope>
    <source>
        <strain evidence="1">TM448A02855</strain>
        <strain evidence="2">TM448B03413</strain>
    </source>
</reference>
<dbReference type="EMBL" id="MT144356">
    <property type="protein sequence ID" value="QJA52641.1"/>
    <property type="molecule type" value="Genomic_DNA"/>
</dbReference>
<sequence>MAIKIKSAAAIAKKWAEVTPARSNVWQAEVAATSDADWADPTVNAAPIYETGVQAAIGAGLYQKGVEAKRGKWKRKALAVGPGRYGPGVRAAEADQAAGFQPYREVIAALTLTPKGPRGSPGNYDRVRQVGEALNAKRVSG</sequence>
<name>A0A6H1ZZ11_9ZZZZ</name>
<dbReference type="EMBL" id="MT145014">
    <property type="protein sequence ID" value="QJI02589.1"/>
    <property type="molecule type" value="Genomic_DNA"/>
</dbReference>
<evidence type="ECO:0008006" key="3">
    <source>
        <dbReference type="Google" id="ProtNLM"/>
    </source>
</evidence>
<organism evidence="1">
    <name type="scientific">viral metagenome</name>
    <dbReference type="NCBI Taxonomy" id="1070528"/>
    <lineage>
        <taxon>unclassified sequences</taxon>
        <taxon>metagenomes</taxon>
        <taxon>organismal metagenomes</taxon>
    </lineage>
</organism>
<protein>
    <recommendedName>
        <fullName evidence="3">Tail protein</fullName>
    </recommendedName>
</protein>
<gene>
    <name evidence="1" type="ORF">TM448A02855_0006</name>
    <name evidence="2" type="ORF">TM448B03413_0006</name>
</gene>
<proteinExistence type="predicted"/>
<evidence type="ECO:0000313" key="1">
    <source>
        <dbReference type="EMBL" id="QJA52641.1"/>
    </source>
</evidence>
<dbReference type="AlphaFoldDB" id="A0A6H1ZZ11"/>
<accession>A0A6H1ZZ11</accession>